<organism evidence="1 2">
    <name type="scientific">Paraclostridium bifermentans ATCC 638 = DSM 14991</name>
    <dbReference type="NCBI Taxonomy" id="1233171"/>
    <lineage>
        <taxon>Bacteria</taxon>
        <taxon>Bacillati</taxon>
        <taxon>Bacillota</taxon>
        <taxon>Clostridia</taxon>
        <taxon>Peptostreptococcales</taxon>
        <taxon>Peptostreptococcaceae</taxon>
        <taxon>Paraclostridium</taxon>
    </lineage>
</organism>
<accession>T4VGI9</accession>
<comment type="caution">
    <text evidence="1">The sequence shown here is derived from an EMBL/GenBank/DDBJ whole genome shotgun (WGS) entry which is preliminary data.</text>
</comment>
<dbReference type="RefSeq" id="WP_021434552.1">
    <property type="nucleotide sequence ID" value="NZ_AVNC01000023.1"/>
</dbReference>
<name>T4VGI9_PARBF</name>
<dbReference type="Proteomes" id="UP000015688">
    <property type="component" value="Unassembled WGS sequence"/>
</dbReference>
<dbReference type="AlphaFoldDB" id="T4VGI9"/>
<dbReference type="PATRIC" id="fig|1233171.3.peg.3446"/>
<evidence type="ECO:0000313" key="1">
    <source>
        <dbReference type="EMBL" id="EQK39797.1"/>
    </source>
</evidence>
<reference evidence="1 2" key="1">
    <citation type="submission" date="2013-06" db="EMBL/GenBank/DDBJ databases">
        <authorList>
            <person name="Walk S."/>
            <person name="Aronoff D."/>
            <person name="Young V.Y."/>
            <person name="Marsh J."/>
            <person name="Harrison L."/>
            <person name="Daugherty S.C."/>
            <person name="Shefchek K.A."/>
            <person name="Hine E.E."/>
            <person name="Tallon L.J."/>
            <person name="Sadzewicz L.K."/>
            <person name="Rasko D.A."/>
        </authorList>
    </citation>
    <scope>NUCLEOTIDE SEQUENCE [LARGE SCALE GENOMIC DNA]</scope>
    <source>
        <strain evidence="1 2">ATCC 638</strain>
    </source>
</reference>
<sequence length="59" mass="6999">MKKKVVVNYNDGGKLIYRGYSDKDDYYFINNHKFSTGIVNITRQYYPLKDNQEVVIFGK</sequence>
<proteinExistence type="predicted"/>
<protein>
    <submittedName>
        <fullName evidence="1">Uncharacterized protein</fullName>
    </submittedName>
</protein>
<gene>
    <name evidence="1" type="ORF">C672_3579</name>
</gene>
<evidence type="ECO:0000313" key="2">
    <source>
        <dbReference type="Proteomes" id="UP000015688"/>
    </source>
</evidence>
<dbReference type="EMBL" id="AVNC01000023">
    <property type="protein sequence ID" value="EQK39797.1"/>
    <property type="molecule type" value="Genomic_DNA"/>
</dbReference>